<dbReference type="EMBL" id="JAYMYQ010000009">
    <property type="protein sequence ID" value="KAK7312298.1"/>
    <property type="molecule type" value="Genomic_DNA"/>
</dbReference>
<keyword evidence="2" id="KW-1185">Reference proteome</keyword>
<evidence type="ECO:0000313" key="2">
    <source>
        <dbReference type="Proteomes" id="UP001367508"/>
    </source>
</evidence>
<gene>
    <name evidence="1" type="ORF">VNO77_36065</name>
</gene>
<accession>A0AAN9K9N0</accession>
<proteinExistence type="predicted"/>
<sequence length="94" mass="10445">MVPLQWSFLLSQSVTLTQPGRFPLSLLVHYGIQSKPAFDLNALFVTGGSGNIKINQYLNACFAHEPAFRFSAFQTEGNSRAVSPSVFTTLFFNR</sequence>
<organism evidence="1 2">
    <name type="scientific">Canavalia gladiata</name>
    <name type="common">Sword bean</name>
    <name type="synonym">Dolichos gladiatus</name>
    <dbReference type="NCBI Taxonomy" id="3824"/>
    <lineage>
        <taxon>Eukaryota</taxon>
        <taxon>Viridiplantae</taxon>
        <taxon>Streptophyta</taxon>
        <taxon>Embryophyta</taxon>
        <taxon>Tracheophyta</taxon>
        <taxon>Spermatophyta</taxon>
        <taxon>Magnoliopsida</taxon>
        <taxon>eudicotyledons</taxon>
        <taxon>Gunneridae</taxon>
        <taxon>Pentapetalae</taxon>
        <taxon>rosids</taxon>
        <taxon>fabids</taxon>
        <taxon>Fabales</taxon>
        <taxon>Fabaceae</taxon>
        <taxon>Papilionoideae</taxon>
        <taxon>50 kb inversion clade</taxon>
        <taxon>NPAAA clade</taxon>
        <taxon>indigoferoid/millettioid clade</taxon>
        <taxon>Phaseoleae</taxon>
        <taxon>Canavalia</taxon>
    </lineage>
</organism>
<evidence type="ECO:0000313" key="1">
    <source>
        <dbReference type="EMBL" id="KAK7312298.1"/>
    </source>
</evidence>
<name>A0AAN9K9N0_CANGL</name>
<comment type="caution">
    <text evidence="1">The sequence shown here is derived from an EMBL/GenBank/DDBJ whole genome shotgun (WGS) entry which is preliminary data.</text>
</comment>
<reference evidence="1 2" key="1">
    <citation type="submission" date="2024-01" db="EMBL/GenBank/DDBJ databases">
        <title>The genomes of 5 underutilized Papilionoideae crops provide insights into root nodulation and disease resistanc.</title>
        <authorList>
            <person name="Jiang F."/>
        </authorList>
    </citation>
    <scope>NUCLEOTIDE SEQUENCE [LARGE SCALE GENOMIC DNA]</scope>
    <source>
        <strain evidence="1">LVBAO_FW01</strain>
        <tissue evidence="1">Leaves</tissue>
    </source>
</reference>
<dbReference type="AlphaFoldDB" id="A0AAN9K9N0"/>
<dbReference type="Proteomes" id="UP001367508">
    <property type="component" value="Unassembled WGS sequence"/>
</dbReference>
<protein>
    <submittedName>
        <fullName evidence="1">Uncharacterized protein</fullName>
    </submittedName>
</protein>